<dbReference type="EMBL" id="VBUU01000004">
    <property type="protein sequence ID" value="TLG14921.1"/>
    <property type="molecule type" value="Genomic_DNA"/>
</dbReference>
<reference evidence="1 2" key="1">
    <citation type="submission" date="2019-05" db="EMBL/GenBank/DDBJ databases">
        <title>Genomes sequences of two Nocardia cyriacigeorgica environmental isolates, type strains Nocardia asteroides ATCC 19247 and Nocardia cyriacigeorgica DSM 44484.</title>
        <authorList>
            <person name="Vautrin F."/>
            <person name="Bergeron E."/>
            <person name="Dubost A."/>
            <person name="Abrouk D."/>
            <person name="Rodriguez Nava V."/>
            <person name="Pujic P."/>
        </authorList>
    </citation>
    <scope>NUCLEOTIDE SEQUENCE [LARGE SCALE GENOMIC DNA]</scope>
    <source>
        <strain evidence="1 2">EML 1456</strain>
    </source>
</reference>
<dbReference type="Pfam" id="PF12079">
    <property type="entry name" value="DUF3558"/>
    <property type="match status" value="1"/>
</dbReference>
<dbReference type="AlphaFoldDB" id="A0A5R8PI45"/>
<dbReference type="OrthoDB" id="4569203at2"/>
<sequence length="236" mass="25006">MSQPGWSAAQAAAARTQTDHTLEICGTDLHVGASYTTSGSIGSWTGAAVGRRTTAAVAVLAGALLAATGCNATNEGTADPTSSTNEAATTEALWDPCHQIGDDILAQIGVDPSTEDDTISGVENVEGWKLCSWKDRPTRPNYSLGVWSTNHTIEESKKDPNNVDFTDITIAGRDGVQFRRADDNNDDVCYLSFPSGEQTIEISVYKAYTSKTLDDDRPPCVIAASAAEILVPILPR</sequence>
<dbReference type="Proteomes" id="UP000308349">
    <property type="component" value="Unassembled WGS sequence"/>
</dbReference>
<gene>
    <name evidence="1" type="ORF">FEK35_07175</name>
</gene>
<dbReference type="InterPro" id="IPR024520">
    <property type="entry name" value="DUF3558"/>
</dbReference>
<comment type="caution">
    <text evidence="1">The sequence shown here is derived from an EMBL/GenBank/DDBJ whole genome shotgun (WGS) entry which is preliminary data.</text>
</comment>
<name>A0A5R8PI45_9NOCA</name>
<evidence type="ECO:0000313" key="1">
    <source>
        <dbReference type="EMBL" id="TLG14921.1"/>
    </source>
</evidence>
<proteinExistence type="predicted"/>
<accession>A0A5R8PI45</accession>
<protein>
    <submittedName>
        <fullName evidence="1">DUF3558 domain-containing protein</fullName>
    </submittedName>
</protein>
<evidence type="ECO:0000313" key="2">
    <source>
        <dbReference type="Proteomes" id="UP000308349"/>
    </source>
</evidence>
<organism evidence="1 2">
    <name type="scientific">Nocardia cyriacigeorgica</name>
    <dbReference type="NCBI Taxonomy" id="135487"/>
    <lineage>
        <taxon>Bacteria</taxon>
        <taxon>Bacillati</taxon>
        <taxon>Actinomycetota</taxon>
        <taxon>Actinomycetes</taxon>
        <taxon>Mycobacteriales</taxon>
        <taxon>Nocardiaceae</taxon>
        <taxon>Nocardia</taxon>
    </lineage>
</organism>